<dbReference type="KEGG" id="tbg:TbgDal_IX7090"/>
<evidence type="ECO:0000313" key="1">
    <source>
        <dbReference type="EMBL" id="CBH14633.1"/>
    </source>
</evidence>
<dbReference type="RefSeq" id="XP_011776899.1">
    <property type="nucleotide sequence ID" value="XM_011778597.1"/>
</dbReference>
<proteinExistence type="predicted"/>
<sequence length="121" mass="14108">MTAAGGKCDICIQVDVCINQQIAVCYCYYSYLHCLPKYKVVPPHHSGFLIRTYMLYPTGTLITHRERKYICIAYIFSRQSLDRLKVISERLNKIKRTEKKIIIIIINENDKTKKSAYANIE</sequence>
<protein>
    <submittedName>
        <fullName evidence="1">Uncharacterized protein</fullName>
    </submittedName>
</protein>
<name>C9ZYY4_TRYB9</name>
<accession>C9ZYY4</accession>
<organism evidence="1 2">
    <name type="scientific">Trypanosoma brucei gambiense (strain MHOM/CI/86/DAL972)</name>
    <dbReference type="NCBI Taxonomy" id="679716"/>
    <lineage>
        <taxon>Eukaryota</taxon>
        <taxon>Discoba</taxon>
        <taxon>Euglenozoa</taxon>
        <taxon>Kinetoplastea</taxon>
        <taxon>Metakinetoplastina</taxon>
        <taxon>Trypanosomatida</taxon>
        <taxon>Trypanosomatidae</taxon>
        <taxon>Trypanosoma</taxon>
    </lineage>
</organism>
<gene>
    <name evidence="1" type="ORF">TbgDal_IX7090</name>
</gene>
<dbReference type="Proteomes" id="UP000002316">
    <property type="component" value="Chromosome 9"/>
</dbReference>
<dbReference type="EMBL" id="FN554972">
    <property type="protein sequence ID" value="CBH14633.1"/>
    <property type="molecule type" value="Genomic_DNA"/>
</dbReference>
<dbReference type="GeneID" id="23860752"/>
<evidence type="ECO:0000313" key="2">
    <source>
        <dbReference type="Proteomes" id="UP000002316"/>
    </source>
</evidence>
<reference evidence="2" key="1">
    <citation type="journal article" date="2010" name="PLoS Negl. Trop. Dis.">
        <title>The genome sequence of Trypanosoma brucei gambiense, causative agent of chronic human african trypanosomiasis.</title>
        <authorList>
            <person name="Jackson A.P."/>
            <person name="Sanders M."/>
            <person name="Berry A."/>
            <person name="McQuillan J."/>
            <person name="Aslett M.A."/>
            <person name="Quail M.A."/>
            <person name="Chukualim B."/>
            <person name="Capewell P."/>
            <person name="MacLeod A."/>
            <person name="Melville S.E."/>
            <person name="Gibson W."/>
            <person name="Barry J.D."/>
            <person name="Berriman M."/>
            <person name="Hertz-Fowler C."/>
        </authorList>
    </citation>
    <scope>NUCLEOTIDE SEQUENCE [LARGE SCALE GENOMIC DNA]</scope>
    <source>
        <strain evidence="2">MHOM/CI/86/DAL972</strain>
    </source>
</reference>
<dbReference type="AlphaFoldDB" id="C9ZYY4"/>